<proteinExistence type="inferred from homology"/>
<dbReference type="InterPro" id="IPR011114">
    <property type="entry name" value="RuvA_C"/>
</dbReference>
<sequence length="200" mass="21365">MISTLSGRVTGVALNHVVIEVGGFGIQVQVTPVTAAECEIGNNQALFTSLLVREDSLTLYGFLDEASRDFFDLLQTVSGIGPRVAQAALSSFVPFEMSKAIAEGNASALEQIPGIGKKVAQRLVLELREKMQKKLIGAVGVNSKEIWSESLNGALTGLGYSIKEAESAIERVKNELGQSANQMDLSELLKLALSQSGKRK</sequence>
<dbReference type="GO" id="GO:0006310">
    <property type="term" value="P:DNA recombination"/>
    <property type="evidence" value="ECO:0007669"/>
    <property type="project" value="InterPro"/>
</dbReference>
<dbReference type="SUPFAM" id="SSF47781">
    <property type="entry name" value="RuvA domain 2-like"/>
    <property type="match status" value="1"/>
</dbReference>
<dbReference type="CDD" id="cd14332">
    <property type="entry name" value="UBA_RuvA_C"/>
    <property type="match status" value="1"/>
</dbReference>
<evidence type="ECO:0000313" key="6">
    <source>
        <dbReference type="EMBL" id="CAB4594260.1"/>
    </source>
</evidence>
<dbReference type="NCBIfam" id="TIGR00084">
    <property type="entry name" value="ruvA"/>
    <property type="match status" value="1"/>
</dbReference>
<dbReference type="Pfam" id="PF01330">
    <property type="entry name" value="RuvA_N"/>
    <property type="match status" value="1"/>
</dbReference>
<dbReference type="HAMAP" id="MF_00031">
    <property type="entry name" value="DNA_HJ_migration_RuvA"/>
    <property type="match status" value="1"/>
</dbReference>
<organism evidence="6">
    <name type="scientific">freshwater metagenome</name>
    <dbReference type="NCBI Taxonomy" id="449393"/>
    <lineage>
        <taxon>unclassified sequences</taxon>
        <taxon>metagenomes</taxon>
        <taxon>ecological metagenomes</taxon>
    </lineage>
</organism>
<dbReference type="GO" id="GO:0009379">
    <property type="term" value="C:Holliday junction helicase complex"/>
    <property type="evidence" value="ECO:0007669"/>
    <property type="project" value="InterPro"/>
</dbReference>
<reference evidence="6" key="1">
    <citation type="submission" date="2020-05" db="EMBL/GenBank/DDBJ databases">
        <authorList>
            <person name="Chiriac C."/>
            <person name="Salcher M."/>
            <person name="Ghai R."/>
            <person name="Kavagutti S V."/>
        </authorList>
    </citation>
    <scope>NUCLEOTIDE SEQUENCE</scope>
</reference>
<dbReference type="AlphaFoldDB" id="A0A6J6G132"/>
<dbReference type="InterPro" id="IPR013849">
    <property type="entry name" value="DNA_helicase_Holl-junc_RuvA_I"/>
</dbReference>
<dbReference type="SUPFAM" id="SSF46929">
    <property type="entry name" value="DNA helicase RuvA subunit, C-terminal domain"/>
    <property type="match status" value="1"/>
</dbReference>
<evidence type="ECO:0000256" key="1">
    <source>
        <dbReference type="ARBA" id="ARBA00022490"/>
    </source>
</evidence>
<feature type="domain" description="Helix-hairpin-helix DNA-binding motif class 1" evidence="5">
    <location>
        <begin position="107"/>
        <end position="126"/>
    </location>
</feature>
<evidence type="ECO:0000256" key="3">
    <source>
        <dbReference type="ARBA" id="ARBA00023125"/>
    </source>
</evidence>
<dbReference type="InterPro" id="IPR036267">
    <property type="entry name" value="RuvA_C_sf"/>
</dbReference>
<dbReference type="InterPro" id="IPR003583">
    <property type="entry name" value="Hlx-hairpin-Hlx_DNA-bd_motif"/>
</dbReference>
<evidence type="ECO:0000259" key="5">
    <source>
        <dbReference type="SMART" id="SM00278"/>
    </source>
</evidence>
<dbReference type="SMART" id="SM00278">
    <property type="entry name" value="HhH1"/>
    <property type="match status" value="2"/>
</dbReference>
<keyword evidence="4" id="KW-0234">DNA repair</keyword>
<gene>
    <name evidence="6" type="ORF">UFOPK1791_00738</name>
    <name evidence="7" type="ORF">UFOPK4355_00808</name>
</gene>
<dbReference type="Gene3D" id="1.10.150.20">
    <property type="entry name" value="5' to 3' exonuclease, C-terminal subdomain"/>
    <property type="match status" value="1"/>
</dbReference>
<evidence type="ECO:0000313" key="7">
    <source>
        <dbReference type="EMBL" id="CAB5065302.1"/>
    </source>
</evidence>
<accession>A0A6J6G132</accession>
<dbReference type="GO" id="GO:0005524">
    <property type="term" value="F:ATP binding"/>
    <property type="evidence" value="ECO:0007669"/>
    <property type="project" value="InterPro"/>
</dbReference>
<dbReference type="GO" id="GO:0003677">
    <property type="term" value="F:DNA binding"/>
    <property type="evidence" value="ECO:0007669"/>
    <property type="project" value="UniProtKB-KW"/>
</dbReference>
<dbReference type="GO" id="GO:0009378">
    <property type="term" value="F:four-way junction helicase activity"/>
    <property type="evidence" value="ECO:0007669"/>
    <property type="project" value="InterPro"/>
</dbReference>
<feature type="domain" description="Helix-hairpin-helix DNA-binding motif class 1" evidence="5">
    <location>
        <begin position="72"/>
        <end position="91"/>
    </location>
</feature>
<protein>
    <submittedName>
        <fullName evidence="6">Unannotated protein</fullName>
    </submittedName>
</protein>
<dbReference type="Gene3D" id="2.40.50.140">
    <property type="entry name" value="Nucleic acid-binding proteins"/>
    <property type="match status" value="1"/>
</dbReference>
<dbReference type="EMBL" id="CAEZUF010000065">
    <property type="protein sequence ID" value="CAB4594260.1"/>
    <property type="molecule type" value="Genomic_DNA"/>
</dbReference>
<dbReference type="SUPFAM" id="SSF50249">
    <property type="entry name" value="Nucleic acid-binding proteins"/>
    <property type="match status" value="1"/>
</dbReference>
<dbReference type="InterPro" id="IPR000085">
    <property type="entry name" value="RuvA"/>
</dbReference>
<name>A0A6J6G132_9ZZZZ</name>
<dbReference type="InterPro" id="IPR012340">
    <property type="entry name" value="NA-bd_OB-fold"/>
</dbReference>
<keyword evidence="1" id="KW-0963">Cytoplasm</keyword>
<dbReference type="Pfam" id="PF07499">
    <property type="entry name" value="RuvA_C"/>
    <property type="match status" value="1"/>
</dbReference>
<dbReference type="InterPro" id="IPR010994">
    <property type="entry name" value="RuvA_2-like"/>
</dbReference>
<dbReference type="Pfam" id="PF14520">
    <property type="entry name" value="HHH_5"/>
    <property type="match status" value="1"/>
</dbReference>
<evidence type="ECO:0000256" key="2">
    <source>
        <dbReference type="ARBA" id="ARBA00022763"/>
    </source>
</evidence>
<evidence type="ECO:0000256" key="4">
    <source>
        <dbReference type="ARBA" id="ARBA00023204"/>
    </source>
</evidence>
<dbReference type="GO" id="GO:0006281">
    <property type="term" value="P:DNA repair"/>
    <property type="evidence" value="ECO:0007669"/>
    <property type="project" value="UniProtKB-KW"/>
</dbReference>
<dbReference type="Gene3D" id="1.10.8.10">
    <property type="entry name" value="DNA helicase RuvA subunit, C-terminal domain"/>
    <property type="match status" value="1"/>
</dbReference>
<dbReference type="EMBL" id="CAFBQT010000104">
    <property type="protein sequence ID" value="CAB5065302.1"/>
    <property type="molecule type" value="Genomic_DNA"/>
</dbReference>
<keyword evidence="2" id="KW-0227">DNA damage</keyword>
<keyword evidence="3" id="KW-0238">DNA-binding</keyword>